<dbReference type="AlphaFoldDB" id="A0A2I1C537"/>
<dbReference type="InterPro" id="IPR049326">
    <property type="entry name" value="Rhodopsin_dom_fungi"/>
</dbReference>
<dbReference type="STRING" id="1392255.A0A2I1C537"/>
<dbReference type="VEuPathDB" id="FungiDB:P174DRAFT_371853"/>
<keyword evidence="2" id="KW-0472">Membrane</keyword>
<dbReference type="RefSeq" id="XP_024681363.1">
    <property type="nucleotide sequence ID" value="XM_024822402.1"/>
</dbReference>
<feature type="transmembrane region" description="Helical" evidence="2">
    <location>
        <begin position="187"/>
        <end position="206"/>
    </location>
</feature>
<feature type="compositionally biased region" description="Polar residues" evidence="1">
    <location>
        <begin position="292"/>
        <end position="311"/>
    </location>
</feature>
<feature type="transmembrane region" description="Helical" evidence="2">
    <location>
        <begin position="107"/>
        <end position="125"/>
    </location>
</feature>
<comment type="caution">
    <text evidence="4">The sequence shown here is derived from an EMBL/GenBank/DDBJ whole genome shotgun (WGS) entry which is preliminary data.</text>
</comment>
<dbReference type="Proteomes" id="UP000234474">
    <property type="component" value="Unassembled WGS sequence"/>
</dbReference>
<dbReference type="EMBL" id="MSZS01000005">
    <property type="protein sequence ID" value="PKX92768.1"/>
    <property type="molecule type" value="Genomic_DNA"/>
</dbReference>
<dbReference type="OrthoDB" id="3918601at2759"/>
<sequence length="422" mass="46712">MGPYVPPGQSPPFQVVDDLHHGAWIIITAAFGLVVSLVCLLIRVYVRLALSPPFAYDDYVLLGATVVAIAQSTLIFVAASQGFGTSIDLLAQEQINRIQTLVTISDILYLITIYVSKCCVVGIYLRLTPQKTHNRISWATLILCTLWIIPSSLILALNCEMNRPWKTSGGQCRNLLQRWEFITAMDIVTELILFALAVTLLQGLFMPLKRKLQIGSAFLFRLPLIMFTIFHIYTLNGHYHAPDPTLSVVTSKIWSQVELNYALIACSVFCLRPFMAAVSTNYGTAGDSNLKSSFGSSSRMPKDNSSGSGSKSRIGLLGSEERRTWRSRLWERRAAKNGRPSDDLEKCLATGGIGTEDSTIAPLSPPIELVERKGLTSAGSDGTTKMIIRKDVQYSVEYKRKRPDSGVNPDAKYWDTYVTSES</sequence>
<feature type="transmembrane region" description="Helical" evidence="2">
    <location>
        <begin position="23"/>
        <end position="46"/>
    </location>
</feature>
<organism evidence="4 5">
    <name type="scientific">Aspergillus novofumigatus (strain IBT 16806)</name>
    <dbReference type="NCBI Taxonomy" id="1392255"/>
    <lineage>
        <taxon>Eukaryota</taxon>
        <taxon>Fungi</taxon>
        <taxon>Dikarya</taxon>
        <taxon>Ascomycota</taxon>
        <taxon>Pezizomycotina</taxon>
        <taxon>Eurotiomycetes</taxon>
        <taxon>Eurotiomycetidae</taxon>
        <taxon>Eurotiales</taxon>
        <taxon>Aspergillaceae</taxon>
        <taxon>Aspergillus</taxon>
        <taxon>Aspergillus subgen. Fumigati</taxon>
    </lineage>
</organism>
<proteinExistence type="predicted"/>
<dbReference type="PANTHER" id="PTHR39614">
    <property type="entry name" value="INTEGRAL MEMBRANE PROTEIN"/>
    <property type="match status" value="1"/>
</dbReference>
<dbReference type="GeneID" id="36529728"/>
<name>A0A2I1C537_ASPN1</name>
<evidence type="ECO:0000256" key="2">
    <source>
        <dbReference type="SAM" id="Phobius"/>
    </source>
</evidence>
<feature type="transmembrane region" description="Helical" evidence="2">
    <location>
        <begin position="137"/>
        <end position="157"/>
    </location>
</feature>
<evidence type="ECO:0000259" key="3">
    <source>
        <dbReference type="Pfam" id="PF20684"/>
    </source>
</evidence>
<reference evidence="5" key="1">
    <citation type="journal article" date="2018" name="Proc. Natl. Acad. Sci. U.S.A.">
        <title>Linking secondary metabolites to gene clusters through genome sequencing of six diverse Aspergillus species.</title>
        <authorList>
            <person name="Kaerboelling I."/>
            <person name="Vesth T.C."/>
            <person name="Frisvad J.C."/>
            <person name="Nybo J.L."/>
            <person name="Theobald S."/>
            <person name="Kuo A."/>
            <person name="Bowyer P."/>
            <person name="Matsuda Y."/>
            <person name="Mondo S."/>
            <person name="Lyhne E.K."/>
            <person name="Kogle M.E."/>
            <person name="Clum A."/>
            <person name="Lipzen A."/>
            <person name="Salamov A."/>
            <person name="Ngan C.Y."/>
            <person name="Daum C."/>
            <person name="Chiniquy J."/>
            <person name="Barry K."/>
            <person name="LaButti K."/>
            <person name="Haridas S."/>
            <person name="Simmons B.A."/>
            <person name="Magnuson J.K."/>
            <person name="Mortensen U.H."/>
            <person name="Larsen T.O."/>
            <person name="Grigoriev I.V."/>
            <person name="Baker S.E."/>
            <person name="Andersen M.R."/>
        </authorList>
    </citation>
    <scope>NUCLEOTIDE SEQUENCE [LARGE SCALE GENOMIC DNA]</scope>
    <source>
        <strain evidence="5">IBT 16806</strain>
    </source>
</reference>
<keyword evidence="2" id="KW-1133">Transmembrane helix</keyword>
<accession>A0A2I1C537</accession>
<keyword evidence="5" id="KW-1185">Reference proteome</keyword>
<evidence type="ECO:0000313" key="4">
    <source>
        <dbReference type="EMBL" id="PKX92768.1"/>
    </source>
</evidence>
<dbReference type="OMA" id="CTLWIIP"/>
<feature type="region of interest" description="Disordered" evidence="1">
    <location>
        <begin position="292"/>
        <end position="314"/>
    </location>
</feature>
<protein>
    <recommendedName>
        <fullName evidence="3">Rhodopsin domain-containing protein</fullName>
    </recommendedName>
</protein>
<feature type="transmembrane region" description="Helical" evidence="2">
    <location>
        <begin position="58"/>
        <end position="79"/>
    </location>
</feature>
<evidence type="ECO:0000313" key="5">
    <source>
        <dbReference type="Proteomes" id="UP000234474"/>
    </source>
</evidence>
<feature type="domain" description="Rhodopsin" evidence="3">
    <location>
        <begin position="42"/>
        <end position="275"/>
    </location>
</feature>
<feature type="transmembrane region" description="Helical" evidence="2">
    <location>
        <begin position="218"/>
        <end position="239"/>
    </location>
</feature>
<dbReference type="Pfam" id="PF20684">
    <property type="entry name" value="Fung_rhodopsin"/>
    <property type="match status" value="1"/>
</dbReference>
<dbReference type="PANTHER" id="PTHR39614:SF3">
    <property type="entry name" value="INTEGRAL MEMBRANE PROTEIN"/>
    <property type="match status" value="1"/>
</dbReference>
<keyword evidence="2" id="KW-0812">Transmembrane</keyword>
<evidence type="ECO:0000256" key="1">
    <source>
        <dbReference type="SAM" id="MobiDB-lite"/>
    </source>
</evidence>
<gene>
    <name evidence="4" type="ORF">P174DRAFT_371853</name>
</gene>